<dbReference type="InterPro" id="IPR038955">
    <property type="entry name" value="PriA/CPL1_fungi"/>
</dbReference>
<feature type="chain" id="PRO_5042546983" description="Protein CPL1-like domain-containing protein" evidence="1">
    <location>
        <begin position="22"/>
        <end position="220"/>
    </location>
</feature>
<feature type="domain" description="Protein CPL1-like" evidence="2">
    <location>
        <begin position="147"/>
        <end position="211"/>
    </location>
</feature>
<accession>A0AAJ8L5D4</accession>
<proteinExistence type="predicted"/>
<sequence>MFNAQYQLLIALTAVASYARGVYVGCFDREAIFQGASGQYLYSGEDPPSIPCDCQSIGYNFSYQYQQYGGTRCKNEGKMFEDLRYLLYETCFCTNFAPDYEYYLDNWNLCDAGVDSPGEAYFSTSLNAFCPAGTTACLLKDNDEDSYECIDTMNELESCGGCLNGRVGNAGRANPNGTDCTSLQGVSITGVACINGNCEVLQCAEGYDLRKGQCIPNNNH</sequence>
<dbReference type="InterPro" id="IPR048661">
    <property type="entry name" value="CPL1-like"/>
</dbReference>
<gene>
    <name evidence="3" type="ORF">I206_103584</name>
</gene>
<reference evidence="3" key="1">
    <citation type="submission" date="2013-07" db="EMBL/GenBank/DDBJ databases">
        <authorList>
            <consortium name="The Broad Institute Genome Sequencing Platform"/>
            <person name="Cuomo C."/>
            <person name="Litvintseva A."/>
            <person name="Chen Y."/>
            <person name="Heitman J."/>
            <person name="Sun S."/>
            <person name="Springer D."/>
            <person name="Dromer F."/>
            <person name="Young S.K."/>
            <person name="Zeng Q."/>
            <person name="Gargeya S."/>
            <person name="Fitzgerald M."/>
            <person name="Abouelleil A."/>
            <person name="Alvarado L."/>
            <person name="Berlin A.M."/>
            <person name="Chapman S.B."/>
            <person name="Dewar J."/>
            <person name="Goldberg J."/>
            <person name="Griggs A."/>
            <person name="Gujja S."/>
            <person name="Hansen M."/>
            <person name="Howarth C."/>
            <person name="Imamovic A."/>
            <person name="Larimer J."/>
            <person name="McCowan C."/>
            <person name="Murphy C."/>
            <person name="Pearson M."/>
            <person name="Priest M."/>
            <person name="Roberts A."/>
            <person name="Saif S."/>
            <person name="Shea T."/>
            <person name="Sykes S."/>
            <person name="Wortman J."/>
            <person name="Nusbaum C."/>
            <person name="Birren B."/>
        </authorList>
    </citation>
    <scope>NUCLEOTIDE SEQUENCE</scope>
    <source>
        <strain evidence="3">CBS 10737</strain>
    </source>
</reference>
<feature type="signal peptide" evidence="1">
    <location>
        <begin position="1"/>
        <end position="21"/>
    </location>
</feature>
<evidence type="ECO:0000313" key="4">
    <source>
        <dbReference type="Proteomes" id="UP000094020"/>
    </source>
</evidence>
<dbReference type="PANTHER" id="PTHR35192:SF2">
    <property type="entry name" value="APPLE DOMAIN-CONTAINING PROTEIN"/>
    <property type="match status" value="1"/>
</dbReference>
<dbReference type="GeneID" id="96955730"/>
<organism evidence="3 4">
    <name type="scientific">Kwoniella pini CBS 10737</name>
    <dbReference type="NCBI Taxonomy" id="1296096"/>
    <lineage>
        <taxon>Eukaryota</taxon>
        <taxon>Fungi</taxon>
        <taxon>Dikarya</taxon>
        <taxon>Basidiomycota</taxon>
        <taxon>Agaricomycotina</taxon>
        <taxon>Tremellomycetes</taxon>
        <taxon>Tremellales</taxon>
        <taxon>Cryptococcaceae</taxon>
        <taxon>Kwoniella</taxon>
    </lineage>
</organism>
<protein>
    <recommendedName>
        <fullName evidence="2">Protein CPL1-like domain-containing protein</fullName>
    </recommendedName>
</protein>
<name>A0AAJ8L5D4_9TREE</name>
<keyword evidence="4" id="KW-1185">Reference proteome</keyword>
<keyword evidence="1" id="KW-0732">Signal</keyword>
<dbReference type="Pfam" id="PF21671">
    <property type="entry name" value="CPL1-like"/>
    <property type="match status" value="1"/>
</dbReference>
<evidence type="ECO:0000313" key="3">
    <source>
        <dbReference type="EMBL" id="WWC69641.1"/>
    </source>
</evidence>
<dbReference type="KEGG" id="kpin:96955730"/>
<evidence type="ECO:0000256" key="1">
    <source>
        <dbReference type="SAM" id="SignalP"/>
    </source>
</evidence>
<dbReference type="RefSeq" id="XP_070058895.1">
    <property type="nucleotide sequence ID" value="XM_070202794.1"/>
</dbReference>
<dbReference type="PANTHER" id="PTHR35192">
    <property type="entry name" value="PROTEIN, PUTATIVE-RELATED"/>
    <property type="match status" value="1"/>
</dbReference>
<dbReference type="AlphaFoldDB" id="A0AAJ8L5D4"/>
<reference evidence="3" key="2">
    <citation type="submission" date="2024-02" db="EMBL/GenBank/DDBJ databases">
        <title>Comparative genomics of Cryptococcus and Kwoniella reveals pathogenesis evolution and contrasting modes of karyotype evolution via chromosome fusion or intercentromeric recombination.</title>
        <authorList>
            <person name="Coelho M.A."/>
            <person name="David-Palma M."/>
            <person name="Shea T."/>
            <person name="Bowers K."/>
            <person name="McGinley-Smith S."/>
            <person name="Mohammad A.W."/>
            <person name="Gnirke A."/>
            <person name="Yurkov A.M."/>
            <person name="Nowrousian M."/>
            <person name="Sun S."/>
            <person name="Cuomo C.A."/>
            <person name="Heitman J."/>
        </authorList>
    </citation>
    <scope>NUCLEOTIDE SEQUENCE</scope>
    <source>
        <strain evidence="3">CBS 10737</strain>
    </source>
</reference>
<evidence type="ECO:0000259" key="2">
    <source>
        <dbReference type="Pfam" id="PF21671"/>
    </source>
</evidence>
<dbReference type="EMBL" id="CP144522">
    <property type="protein sequence ID" value="WWC69641.1"/>
    <property type="molecule type" value="Genomic_DNA"/>
</dbReference>
<dbReference type="Proteomes" id="UP000094020">
    <property type="component" value="Chromosome 4"/>
</dbReference>